<gene>
    <name evidence="2" type="ORF">AB5J55_44295</name>
</gene>
<keyword evidence="2" id="KW-0808">Transferase</keyword>
<dbReference type="Gene3D" id="3.40.630.30">
    <property type="match status" value="1"/>
</dbReference>
<accession>A0AB39NGW4</accession>
<reference evidence="2" key="1">
    <citation type="submission" date="2024-07" db="EMBL/GenBank/DDBJ databases">
        <authorList>
            <person name="Yu S.T."/>
        </authorList>
    </citation>
    <scope>NUCLEOTIDE SEQUENCE</scope>
    <source>
        <strain evidence="2">R11</strain>
    </source>
</reference>
<organism evidence="2">
    <name type="scientific">Streptomyces sp. R11</name>
    <dbReference type="NCBI Taxonomy" id="3238625"/>
    <lineage>
        <taxon>Bacteria</taxon>
        <taxon>Bacillati</taxon>
        <taxon>Actinomycetota</taxon>
        <taxon>Actinomycetes</taxon>
        <taxon>Kitasatosporales</taxon>
        <taxon>Streptomycetaceae</taxon>
        <taxon>Streptomyces</taxon>
    </lineage>
</organism>
<dbReference type="GO" id="GO:0016747">
    <property type="term" value="F:acyltransferase activity, transferring groups other than amino-acyl groups"/>
    <property type="evidence" value="ECO:0007669"/>
    <property type="project" value="InterPro"/>
</dbReference>
<evidence type="ECO:0000313" key="2">
    <source>
        <dbReference type="EMBL" id="XDQ16088.1"/>
    </source>
</evidence>
<dbReference type="Pfam" id="PF00583">
    <property type="entry name" value="Acetyltransf_1"/>
    <property type="match status" value="1"/>
</dbReference>
<dbReference type="RefSeq" id="WP_369276011.1">
    <property type="nucleotide sequence ID" value="NZ_CP163432.1"/>
</dbReference>
<dbReference type="EMBL" id="CP163432">
    <property type="protein sequence ID" value="XDQ16088.1"/>
    <property type="molecule type" value="Genomic_DNA"/>
</dbReference>
<dbReference type="InterPro" id="IPR016181">
    <property type="entry name" value="Acyl_CoA_acyltransferase"/>
</dbReference>
<dbReference type="PROSITE" id="PS51186">
    <property type="entry name" value="GNAT"/>
    <property type="match status" value="1"/>
</dbReference>
<dbReference type="SUPFAM" id="SSF55729">
    <property type="entry name" value="Acyl-CoA N-acyltransferases (Nat)"/>
    <property type="match status" value="1"/>
</dbReference>
<protein>
    <submittedName>
        <fullName evidence="2">GNAT family N-acetyltransferase</fullName>
        <ecNumber evidence="2">2.3.1.-</ecNumber>
    </submittedName>
</protein>
<dbReference type="CDD" id="cd04301">
    <property type="entry name" value="NAT_SF"/>
    <property type="match status" value="1"/>
</dbReference>
<sequence length="290" mass="31829">MRFSWDLIQPVMPVPYVPTLGPVRQDDPVHDLFEAVVETAATDRFLPYDKDQRWFETKTERVMADAIEHDRHLTLIPTLAERAGGVVKVHVYGSTPDSLSAGADLARKLAAAHGARQARIVWFLGPDQPEEYARGVGTRVQLKDFTHGPGQAPGARGLEYKELPEPDRFEIFADLMAEDGFAFLYGQMQAGTVGPVLVVLDEGTVAGAIGPMETMNDAAGRSRLLPQYFGVRPDYRGLGYGRTLWRAAMHWGHQHGAAYQLLQTEVGGASDQLCATEGLTSLGFVNQKPV</sequence>
<dbReference type="InterPro" id="IPR000182">
    <property type="entry name" value="GNAT_dom"/>
</dbReference>
<dbReference type="AlphaFoldDB" id="A0AB39NGW4"/>
<keyword evidence="2" id="KW-0012">Acyltransferase</keyword>
<dbReference type="EC" id="2.3.1.-" evidence="2"/>
<proteinExistence type="predicted"/>
<feature type="domain" description="N-acetyltransferase" evidence="1">
    <location>
        <begin position="158"/>
        <end position="290"/>
    </location>
</feature>
<evidence type="ECO:0000259" key="1">
    <source>
        <dbReference type="PROSITE" id="PS51186"/>
    </source>
</evidence>
<name>A0AB39NGW4_9ACTN</name>